<dbReference type="Pfam" id="PF11716">
    <property type="entry name" value="MDMPI_N"/>
    <property type="match status" value="1"/>
</dbReference>
<reference evidence="2 3" key="1">
    <citation type="submission" date="2024-09" db="EMBL/GenBank/DDBJ databases">
        <authorList>
            <person name="Sun Q."/>
            <person name="Mori K."/>
        </authorList>
    </citation>
    <scope>NUCLEOTIDE SEQUENCE [LARGE SCALE GENOMIC DNA]</scope>
    <source>
        <strain evidence="2 3">CGMCC 1.15906</strain>
    </source>
</reference>
<keyword evidence="3" id="KW-1185">Reference proteome</keyword>
<evidence type="ECO:0000313" key="2">
    <source>
        <dbReference type="EMBL" id="MFC0628063.1"/>
    </source>
</evidence>
<dbReference type="InterPro" id="IPR024344">
    <property type="entry name" value="MDMPI_metal-binding"/>
</dbReference>
<keyword evidence="2" id="KW-0413">Isomerase</keyword>
<comment type="caution">
    <text evidence="2">The sequence shown here is derived from an EMBL/GenBank/DDBJ whole genome shotgun (WGS) entry which is preliminary data.</text>
</comment>
<dbReference type="SUPFAM" id="SSF109854">
    <property type="entry name" value="DinB/YfiT-like putative metalloenzymes"/>
    <property type="match status" value="1"/>
</dbReference>
<name>A0ABV6QTT9_9ACTN</name>
<protein>
    <submittedName>
        <fullName evidence="2">Maleylpyruvate isomerase family mycothiol-dependent enzyme</fullName>
    </submittedName>
</protein>
<feature type="domain" description="Mycothiol-dependent maleylpyruvate isomerase metal-binding" evidence="1">
    <location>
        <begin position="23"/>
        <end position="113"/>
    </location>
</feature>
<accession>A0ABV6QTT9</accession>
<organism evidence="2 3">
    <name type="scientific">Kribbella deserti</name>
    <dbReference type="NCBI Taxonomy" id="1926257"/>
    <lineage>
        <taxon>Bacteria</taxon>
        <taxon>Bacillati</taxon>
        <taxon>Actinomycetota</taxon>
        <taxon>Actinomycetes</taxon>
        <taxon>Propionibacteriales</taxon>
        <taxon>Kribbellaceae</taxon>
        <taxon>Kribbella</taxon>
    </lineage>
</organism>
<evidence type="ECO:0000313" key="3">
    <source>
        <dbReference type="Proteomes" id="UP001589890"/>
    </source>
</evidence>
<dbReference type="NCBIfam" id="TIGR03083">
    <property type="entry name" value="maleylpyruvate isomerase family mycothiol-dependent enzyme"/>
    <property type="match status" value="1"/>
</dbReference>
<dbReference type="Gene3D" id="1.20.120.450">
    <property type="entry name" value="dinb family like domain"/>
    <property type="match status" value="1"/>
</dbReference>
<dbReference type="InterPro" id="IPR034660">
    <property type="entry name" value="DinB/YfiT-like"/>
</dbReference>
<dbReference type="RefSeq" id="WP_380053576.1">
    <property type="nucleotide sequence ID" value="NZ_JBHLTC010000037.1"/>
</dbReference>
<dbReference type="Proteomes" id="UP001589890">
    <property type="component" value="Unassembled WGS sequence"/>
</dbReference>
<evidence type="ECO:0000259" key="1">
    <source>
        <dbReference type="Pfam" id="PF11716"/>
    </source>
</evidence>
<gene>
    <name evidence="2" type="ORF">ACFFGN_28595</name>
</gene>
<sequence length="222" mass="24268">MTATTKGPTMTDNEQILAWTKAERLSLADFFEQLTEPEWHADSLCAGWTVRDVAAHMTWSTRTTWPIVLKTVARARFSFDRMETILATERAAQFTPAELIAQLRETAGSAHRTPGAGILDPLLDALVHGQDVARPLGRARQLPIEPAIHAANHVFGNKFYGAHRRLRDMRLIATDCDWTAGTGTQDLRGPIADLILVATGRPAGLPALTGPALPRLTSNLTT</sequence>
<dbReference type="InterPro" id="IPR017517">
    <property type="entry name" value="Maleyloyr_isom"/>
</dbReference>
<dbReference type="EMBL" id="JBHLTC010000037">
    <property type="protein sequence ID" value="MFC0628063.1"/>
    <property type="molecule type" value="Genomic_DNA"/>
</dbReference>
<dbReference type="GO" id="GO:0016853">
    <property type="term" value="F:isomerase activity"/>
    <property type="evidence" value="ECO:0007669"/>
    <property type="project" value="UniProtKB-KW"/>
</dbReference>
<proteinExistence type="predicted"/>